<proteinExistence type="predicted"/>
<organism evidence="3 4">
    <name type="scientific">Polychaeton citri CBS 116435</name>
    <dbReference type="NCBI Taxonomy" id="1314669"/>
    <lineage>
        <taxon>Eukaryota</taxon>
        <taxon>Fungi</taxon>
        <taxon>Dikarya</taxon>
        <taxon>Ascomycota</taxon>
        <taxon>Pezizomycotina</taxon>
        <taxon>Dothideomycetes</taxon>
        <taxon>Dothideomycetidae</taxon>
        <taxon>Capnodiales</taxon>
        <taxon>Capnodiaceae</taxon>
        <taxon>Polychaeton</taxon>
    </lineage>
</organism>
<sequence length="225" mass="23495">MMFSWLLLLRLLHVSLAADCYFRDGSPALIKHGTGSYVQCPGVDWCCRPTDTCSTNGLCRDVNNYPDGSNVTFSNGASANMTGLYRTPACVNSDFSGCVTQCTGASSSSFSFLWACNDGLTEYCCIGGHSQYDQKACCSDNATFELGSASTSSSTTSIVTSSKTSSPFNTTLTTTPSSTSTPTAAAPTSSTTKGSSDSLSEGTKIGIGVGLAVSVAIEKRRSREN</sequence>
<dbReference type="AlphaFoldDB" id="A0A9P4UKC2"/>
<feature type="region of interest" description="Disordered" evidence="1">
    <location>
        <begin position="148"/>
        <end position="203"/>
    </location>
</feature>
<accession>A0A9P4UKC2</accession>
<protein>
    <submittedName>
        <fullName evidence="3">Uncharacterized protein</fullName>
    </submittedName>
</protein>
<keyword evidence="2" id="KW-0732">Signal</keyword>
<dbReference type="OrthoDB" id="5215637at2759"/>
<feature type="signal peptide" evidence="2">
    <location>
        <begin position="1"/>
        <end position="17"/>
    </location>
</feature>
<dbReference type="EMBL" id="MU003866">
    <property type="protein sequence ID" value="KAF2716638.1"/>
    <property type="molecule type" value="Genomic_DNA"/>
</dbReference>
<evidence type="ECO:0000313" key="4">
    <source>
        <dbReference type="Proteomes" id="UP000799441"/>
    </source>
</evidence>
<evidence type="ECO:0000256" key="1">
    <source>
        <dbReference type="SAM" id="MobiDB-lite"/>
    </source>
</evidence>
<feature type="chain" id="PRO_5040169972" evidence="2">
    <location>
        <begin position="18"/>
        <end position="225"/>
    </location>
</feature>
<evidence type="ECO:0000313" key="3">
    <source>
        <dbReference type="EMBL" id="KAF2716638.1"/>
    </source>
</evidence>
<feature type="compositionally biased region" description="Low complexity" evidence="1">
    <location>
        <begin position="148"/>
        <end position="200"/>
    </location>
</feature>
<gene>
    <name evidence="3" type="ORF">K431DRAFT_12009</name>
</gene>
<keyword evidence="4" id="KW-1185">Reference proteome</keyword>
<dbReference type="Proteomes" id="UP000799441">
    <property type="component" value="Unassembled WGS sequence"/>
</dbReference>
<evidence type="ECO:0000256" key="2">
    <source>
        <dbReference type="SAM" id="SignalP"/>
    </source>
</evidence>
<name>A0A9P4UKC2_9PEZI</name>
<comment type="caution">
    <text evidence="3">The sequence shown here is derived from an EMBL/GenBank/DDBJ whole genome shotgun (WGS) entry which is preliminary data.</text>
</comment>
<reference evidence="3" key="1">
    <citation type="journal article" date="2020" name="Stud. Mycol.">
        <title>101 Dothideomycetes genomes: a test case for predicting lifestyles and emergence of pathogens.</title>
        <authorList>
            <person name="Haridas S."/>
            <person name="Albert R."/>
            <person name="Binder M."/>
            <person name="Bloem J."/>
            <person name="Labutti K."/>
            <person name="Salamov A."/>
            <person name="Andreopoulos B."/>
            <person name="Baker S."/>
            <person name="Barry K."/>
            <person name="Bills G."/>
            <person name="Bluhm B."/>
            <person name="Cannon C."/>
            <person name="Castanera R."/>
            <person name="Culley D."/>
            <person name="Daum C."/>
            <person name="Ezra D."/>
            <person name="Gonzalez J."/>
            <person name="Henrissat B."/>
            <person name="Kuo A."/>
            <person name="Liang C."/>
            <person name="Lipzen A."/>
            <person name="Lutzoni F."/>
            <person name="Magnuson J."/>
            <person name="Mondo S."/>
            <person name="Nolan M."/>
            <person name="Ohm R."/>
            <person name="Pangilinan J."/>
            <person name="Park H.-J."/>
            <person name="Ramirez L."/>
            <person name="Alfaro M."/>
            <person name="Sun H."/>
            <person name="Tritt A."/>
            <person name="Yoshinaga Y."/>
            <person name="Zwiers L.-H."/>
            <person name="Turgeon B."/>
            <person name="Goodwin S."/>
            <person name="Spatafora J."/>
            <person name="Crous P."/>
            <person name="Grigoriev I."/>
        </authorList>
    </citation>
    <scope>NUCLEOTIDE SEQUENCE</scope>
    <source>
        <strain evidence="3">CBS 116435</strain>
    </source>
</reference>